<dbReference type="Pfam" id="PF11712">
    <property type="entry name" value="Vma12"/>
    <property type="match status" value="1"/>
</dbReference>
<protein>
    <submittedName>
        <fullName evidence="7">Uncharacterized protein</fullName>
    </submittedName>
</protein>
<dbReference type="EMBL" id="JACMRX010000003">
    <property type="protein sequence ID" value="KAF7993362.1"/>
    <property type="molecule type" value="Genomic_DNA"/>
</dbReference>
<name>A0A835CRJ0_APHGI</name>
<gene>
    <name evidence="7" type="ORF">HCN44_007865</name>
</gene>
<proteinExistence type="predicted"/>
<accession>A0A835CRJ0</accession>
<evidence type="ECO:0000256" key="6">
    <source>
        <dbReference type="SAM" id="Phobius"/>
    </source>
</evidence>
<evidence type="ECO:0000256" key="4">
    <source>
        <dbReference type="ARBA" id="ARBA00022989"/>
    </source>
</evidence>
<reference evidence="7 8" key="1">
    <citation type="submission" date="2020-08" db="EMBL/GenBank/DDBJ databases">
        <title>Aphidius gifuensis genome sequencing and assembly.</title>
        <authorList>
            <person name="Du Z."/>
        </authorList>
    </citation>
    <scope>NUCLEOTIDE SEQUENCE [LARGE SCALE GENOMIC DNA]</scope>
    <source>
        <strain evidence="7">YNYX2018</strain>
        <tissue evidence="7">Adults</tissue>
    </source>
</reference>
<evidence type="ECO:0000256" key="1">
    <source>
        <dbReference type="ARBA" id="ARBA00004477"/>
    </source>
</evidence>
<dbReference type="GO" id="GO:0005789">
    <property type="term" value="C:endoplasmic reticulum membrane"/>
    <property type="evidence" value="ECO:0007669"/>
    <property type="project" value="UniProtKB-SubCell"/>
</dbReference>
<sequence>MPVEQIEEPSIKYEVTSKFINFVKKNVKLNDLPESIKAFIKSNDKILVIKLGDINWMDGYLKNYRDKSNDKVYLHELLSGGRLILPEPKVTPRNPILEARVQKLQAQQDARDYEAMTKGVDSHRKNLPEDTLAYQMKEINRHLIAVAQFIFSVIAGFLFGYIGIEYGIGPQDFGFKLLLGIICALIVALAEIYFLAKKLNEEHSVPLRPAIYTKPHQE</sequence>
<evidence type="ECO:0000313" key="7">
    <source>
        <dbReference type="EMBL" id="KAF7993362.1"/>
    </source>
</evidence>
<dbReference type="OrthoDB" id="19981at2759"/>
<organism evidence="7 8">
    <name type="scientific">Aphidius gifuensis</name>
    <name type="common">Parasitoid wasp</name>
    <dbReference type="NCBI Taxonomy" id="684658"/>
    <lineage>
        <taxon>Eukaryota</taxon>
        <taxon>Metazoa</taxon>
        <taxon>Ecdysozoa</taxon>
        <taxon>Arthropoda</taxon>
        <taxon>Hexapoda</taxon>
        <taxon>Insecta</taxon>
        <taxon>Pterygota</taxon>
        <taxon>Neoptera</taxon>
        <taxon>Endopterygota</taxon>
        <taxon>Hymenoptera</taxon>
        <taxon>Apocrita</taxon>
        <taxon>Ichneumonoidea</taxon>
        <taxon>Braconidae</taxon>
        <taxon>Aphidiinae</taxon>
        <taxon>Aphidius</taxon>
    </lineage>
</organism>
<comment type="subcellular location">
    <subcellularLocation>
        <location evidence="1">Endoplasmic reticulum membrane</location>
        <topology evidence="1">Multi-pass membrane protein</topology>
    </subcellularLocation>
</comment>
<evidence type="ECO:0000256" key="3">
    <source>
        <dbReference type="ARBA" id="ARBA00022824"/>
    </source>
</evidence>
<comment type="caution">
    <text evidence="7">The sequence shown here is derived from an EMBL/GenBank/DDBJ whole genome shotgun (WGS) entry which is preliminary data.</text>
</comment>
<dbReference type="PANTHER" id="PTHR31394">
    <property type="entry name" value="TRANSMEMBRANE PROTEIN 199"/>
    <property type="match status" value="1"/>
</dbReference>
<dbReference type="GO" id="GO:0070072">
    <property type="term" value="P:vacuolar proton-transporting V-type ATPase complex assembly"/>
    <property type="evidence" value="ECO:0007669"/>
    <property type="project" value="InterPro"/>
</dbReference>
<dbReference type="PANTHER" id="PTHR31394:SF1">
    <property type="entry name" value="TRANSMEMBRANE PROTEIN 199"/>
    <property type="match status" value="1"/>
</dbReference>
<feature type="transmembrane region" description="Helical" evidence="6">
    <location>
        <begin position="143"/>
        <end position="164"/>
    </location>
</feature>
<feature type="transmembrane region" description="Helical" evidence="6">
    <location>
        <begin position="176"/>
        <end position="196"/>
    </location>
</feature>
<evidence type="ECO:0000313" key="8">
    <source>
        <dbReference type="Proteomes" id="UP000639338"/>
    </source>
</evidence>
<keyword evidence="5 6" id="KW-0472">Membrane</keyword>
<keyword evidence="2 6" id="KW-0812">Transmembrane</keyword>
<keyword evidence="8" id="KW-1185">Reference proteome</keyword>
<evidence type="ECO:0000256" key="5">
    <source>
        <dbReference type="ARBA" id="ARBA00023136"/>
    </source>
</evidence>
<dbReference type="Proteomes" id="UP000639338">
    <property type="component" value="Unassembled WGS sequence"/>
</dbReference>
<dbReference type="InterPro" id="IPR021013">
    <property type="entry name" value="ATPase_Vma12"/>
</dbReference>
<keyword evidence="4 6" id="KW-1133">Transmembrane helix</keyword>
<evidence type="ECO:0000256" key="2">
    <source>
        <dbReference type="ARBA" id="ARBA00022692"/>
    </source>
</evidence>
<keyword evidence="3" id="KW-0256">Endoplasmic reticulum</keyword>
<dbReference type="AlphaFoldDB" id="A0A835CRJ0"/>